<dbReference type="EMBL" id="CP135052">
    <property type="protein sequence ID" value="WNK22520.1"/>
    <property type="molecule type" value="Genomic_DNA"/>
</dbReference>
<sequence length="103" mass="11677">MESNLNVLIKEKKLEIVEYVTTTLVPLIVGDYRMAISLDDAINAIENTFAGLDENDKFLESKLNIISSILKKDIDWASATDAEINNKLREINENINRALNIIR</sequence>
<accession>A0ABY9Z4B5</accession>
<organism evidence="1 2">
    <name type="scientific">Providencia hangzhouensis</name>
    <dbReference type="NCBI Taxonomy" id="3031799"/>
    <lineage>
        <taxon>Bacteria</taxon>
        <taxon>Pseudomonadati</taxon>
        <taxon>Pseudomonadota</taxon>
        <taxon>Gammaproteobacteria</taxon>
        <taxon>Enterobacterales</taxon>
        <taxon>Morganellaceae</taxon>
        <taxon>Providencia</taxon>
    </lineage>
</organism>
<dbReference type="GeneID" id="92275019"/>
<proteinExistence type="predicted"/>
<protein>
    <submittedName>
        <fullName evidence="1">Uncharacterized protein</fullName>
    </submittedName>
</protein>
<name>A0ABY9Z4B5_9GAMM</name>
<reference evidence="1" key="1">
    <citation type="journal article" date="2023" name="Microbiol. Spectr.">
        <title>Whole-genome sequencing provides insights into a novel species: Providencia hangzhouensis associated with urinary tract infections.</title>
        <authorList>
            <person name="Dong X."/>
            <person name="Yu Y."/>
            <person name="Liu J."/>
            <person name="Cao D."/>
            <person name="Xiang Y."/>
            <person name="Bi K."/>
            <person name="Yuan X."/>
            <person name="Li S."/>
            <person name="Wu T."/>
            <person name="Zhang Y."/>
        </authorList>
    </citation>
    <scope>NUCLEOTIDE SEQUENCE</scope>
    <source>
        <strain evidence="1">PR-310</strain>
    </source>
</reference>
<evidence type="ECO:0000313" key="2">
    <source>
        <dbReference type="Proteomes" id="UP001163184"/>
    </source>
</evidence>
<keyword evidence="2" id="KW-1185">Reference proteome</keyword>
<gene>
    <name evidence="1" type="ORF">PZ638_11130</name>
</gene>
<evidence type="ECO:0000313" key="1">
    <source>
        <dbReference type="EMBL" id="WNK22520.1"/>
    </source>
</evidence>
<dbReference type="Proteomes" id="UP001163184">
    <property type="component" value="Chromosome"/>
</dbReference>
<dbReference type="RefSeq" id="WP_153673442.1">
    <property type="nucleotide sequence ID" value="NZ_CP135052.1"/>
</dbReference>